<dbReference type="Proteomes" id="UP001151699">
    <property type="component" value="Chromosome C"/>
</dbReference>
<accession>A0A9Q0MML9</accession>
<reference evidence="1" key="1">
    <citation type="submission" date="2022-07" db="EMBL/GenBank/DDBJ databases">
        <authorList>
            <person name="Trinca V."/>
            <person name="Uliana J.V.C."/>
            <person name="Torres T.T."/>
            <person name="Ward R.J."/>
            <person name="Monesi N."/>
        </authorList>
    </citation>
    <scope>NUCLEOTIDE SEQUENCE</scope>
    <source>
        <strain evidence="1">HSMRA1968</strain>
        <tissue evidence="1">Whole embryos</tissue>
    </source>
</reference>
<evidence type="ECO:0000313" key="2">
    <source>
        <dbReference type="Proteomes" id="UP001151699"/>
    </source>
</evidence>
<gene>
    <name evidence="1" type="ORF">Bhyg_13309</name>
</gene>
<protein>
    <submittedName>
        <fullName evidence="1">Uncharacterized protein</fullName>
    </submittedName>
</protein>
<proteinExistence type="predicted"/>
<comment type="caution">
    <text evidence="1">The sequence shown here is derived from an EMBL/GenBank/DDBJ whole genome shotgun (WGS) entry which is preliminary data.</text>
</comment>
<name>A0A9Q0MML9_9DIPT</name>
<keyword evidence="2" id="KW-1185">Reference proteome</keyword>
<organism evidence="1 2">
    <name type="scientific">Pseudolycoriella hygida</name>
    <dbReference type="NCBI Taxonomy" id="35572"/>
    <lineage>
        <taxon>Eukaryota</taxon>
        <taxon>Metazoa</taxon>
        <taxon>Ecdysozoa</taxon>
        <taxon>Arthropoda</taxon>
        <taxon>Hexapoda</taxon>
        <taxon>Insecta</taxon>
        <taxon>Pterygota</taxon>
        <taxon>Neoptera</taxon>
        <taxon>Endopterygota</taxon>
        <taxon>Diptera</taxon>
        <taxon>Nematocera</taxon>
        <taxon>Sciaroidea</taxon>
        <taxon>Sciaridae</taxon>
        <taxon>Pseudolycoriella</taxon>
    </lineage>
</organism>
<dbReference type="AlphaFoldDB" id="A0A9Q0MML9"/>
<sequence>MRKPRGQEMASHAKRSTILKISSFSKTITDGTDKFLVQTHLDRLMDSWRKFEEYGDTEAVVLELRCSHEVV</sequence>
<evidence type="ECO:0000313" key="1">
    <source>
        <dbReference type="EMBL" id="KAJ6634730.1"/>
    </source>
</evidence>
<dbReference type="EMBL" id="WJQU01000004">
    <property type="protein sequence ID" value="KAJ6634730.1"/>
    <property type="molecule type" value="Genomic_DNA"/>
</dbReference>